<comment type="caution">
    <text evidence="4">The sequence shown here is derived from an EMBL/GenBank/DDBJ whole genome shotgun (WGS) entry which is preliminary data.</text>
</comment>
<dbReference type="InterPro" id="IPR038973">
    <property type="entry name" value="MutL/Mlh/Pms-like"/>
</dbReference>
<feature type="region of interest" description="Disordered" evidence="2">
    <location>
        <begin position="392"/>
        <end position="532"/>
    </location>
</feature>
<evidence type="ECO:0000256" key="2">
    <source>
        <dbReference type="SAM" id="MobiDB-lite"/>
    </source>
</evidence>
<dbReference type="Pfam" id="PF13589">
    <property type="entry name" value="HATPase_c_3"/>
    <property type="match status" value="1"/>
</dbReference>
<feature type="compositionally biased region" description="Polar residues" evidence="2">
    <location>
        <begin position="501"/>
        <end position="510"/>
    </location>
</feature>
<dbReference type="InterPro" id="IPR014790">
    <property type="entry name" value="MutL_C"/>
</dbReference>
<reference evidence="4" key="1">
    <citation type="submission" date="2022-10" db="EMBL/GenBank/DDBJ databases">
        <title>Tapping the CABI collections for fungal endophytes: first genome assemblies for Collariella, Neodidymelliopsis, Ascochyta clinopodiicola, Didymella pomorum, Didymosphaeria variabile, Neocosmospora piperis and Neocucurbitaria cava.</title>
        <authorList>
            <person name="Hill R."/>
        </authorList>
    </citation>
    <scope>NUCLEOTIDE SEQUENCE</scope>
    <source>
        <strain evidence="4">IMI 366586</strain>
    </source>
</reference>
<organism evidence="4 5">
    <name type="scientific">Fusarium piperis</name>
    <dbReference type="NCBI Taxonomy" id="1435070"/>
    <lineage>
        <taxon>Eukaryota</taxon>
        <taxon>Fungi</taxon>
        <taxon>Dikarya</taxon>
        <taxon>Ascomycota</taxon>
        <taxon>Pezizomycotina</taxon>
        <taxon>Sordariomycetes</taxon>
        <taxon>Hypocreomycetidae</taxon>
        <taxon>Hypocreales</taxon>
        <taxon>Nectriaceae</taxon>
        <taxon>Fusarium</taxon>
        <taxon>Fusarium solani species complex</taxon>
    </lineage>
</organism>
<dbReference type="GO" id="GO:0140664">
    <property type="term" value="F:ATP-dependent DNA damage sensor activity"/>
    <property type="evidence" value="ECO:0007669"/>
    <property type="project" value="InterPro"/>
</dbReference>
<feature type="domain" description="MutL C-terminal dimerisation" evidence="3">
    <location>
        <begin position="603"/>
        <end position="792"/>
    </location>
</feature>
<dbReference type="SUPFAM" id="SSF55874">
    <property type="entry name" value="ATPase domain of HSP90 chaperone/DNA topoisomerase II/histidine kinase"/>
    <property type="match status" value="1"/>
</dbReference>
<evidence type="ECO:0000256" key="1">
    <source>
        <dbReference type="ARBA" id="ARBA00006082"/>
    </source>
</evidence>
<name>A0A9W8W0Y6_9HYPO</name>
<dbReference type="GO" id="GO:0006298">
    <property type="term" value="P:mismatch repair"/>
    <property type="evidence" value="ECO:0007669"/>
    <property type="project" value="InterPro"/>
</dbReference>
<accession>A0A9W8W0Y6</accession>
<comment type="similarity">
    <text evidence="1">Belongs to the DNA mismatch repair MutL/HexB family.</text>
</comment>
<dbReference type="PANTHER" id="PTHR10073">
    <property type="entry name" value="DNA MISMATCH REPAIR PROTEIN MLH, PMS, MUTL"/>
    <property type="match status" value="1"/>
</dbReference>
<evidence type="ECO:0000313" key="5">
    <source>
        <dbReference type="Proteomes" id="UP001140502"/>
    </source>
</evidence>
<dbReference type="AlphaFoldDB" id="A0A9W8W0Y6"/>
<feature type="compositionally biased region" description="Low complexity" evidence="2">
    <location>
        <begin position="410"/>
        <end position="430"/>
    </location>
</feature>
<dbReference type="Pfam" id="PF08676">
    <property type="entry name" value="MutL_C"/>
    <property type="match status" value="1"/>
</dbReference>
<dbReference type="Gene3D" id="3.30.565.10">
    <property type="entry name" value="Histidine kinase-like ATPase, C-terminal domain"/>
    <property type="match status" value="1"/>
</dbReference>
<evidence type="ECO:0000313" key="4">
    <source>
        <dbReference type="EMBL" id="KAJ4310057.1"/>
    </source>
</evidence>
<proteinExistence type="inferred from homology"/>
<keyword evidence="5" id="KW-1185">Reference proteome</keyword>
<dbReference type="InterPro" id="IPR036890">
    <property type="entry name" value="HATPase_C_sf"/>
</dbReference>
<dbReference type="InterPro" id="IPR042120">
    <property type="entry name" value="MutL_C_dimsub"/>
</dbReference>
<protein>
    <submittedName>
        <fullName evidence="4">DNA mismatch repair protein</fullName>
    </submittedName>
</protein>
<dbReference type="SUPFAM" id="SSF118116">
    <property type="entry name" value="DNA mismatch repair protein MutL"/>
    <property type="match status" value="1"/>
</dbReference>
<dbReference type="SMART" id="SM00853">
    <property type="entry name" value="MutL_C"/>
    <property type="match status" value="1"/>
</dbReference>
<dbReference type="OrthoDB" id="429932at2759"/>
<dbReference type="Gene3D" id="3.30.1540.20">
    <property type="entry name" value="MutL, C-terminal domain, dimerisation subdomain"/>
    <property type="match status" value="2"/>
</dbReference>
<gene>
    <name evidence="4" type="primary">MLH3</name>
    <name evidence="4" type="ORF">N0V84_011167</name>
</gene>
<dbReference type="GO" id="GO:0005524">
    <property type="term" value="F:ATP binding"/>
    <property type="evidence" value="ECO:0007669"/>
    <property type="project" value="InterPro"/>
</dbReference>
<evidence type="ECO:0000259" key="3">
    <source>
        <dbReference type="SMART" id="SM00853"/>
    </source>
</evidence>
<dbReference type="EMBL" id="JAPEUR010000398">
    <property type="protein sequence ID" value="KAJ4310057.1"/>
    <property type="molecule type" value="Genomic_DNA"/>
</dbReference>
<dbReference type="Proteomes" id="UP001140502">
    <property type="component" value="Unassembled WGS sequence"/>
</dbReference>
<feature type="compositionally biased region" description="Basic and acidic residues" evidence="2">
    <location>
        <begin position="463"/>
        <end position="473"/>
    </location>
</feature>
<sequence length="853" mass="94146">MTIRQLPQDVVDKIKSSVNITSLNGVACGLLANSLDAGAFKINISIDYGRGNCTVEDDGSGIPPDEFKDAGGLGKLHHTSKFPSRSSLHGKHGNFLASLATLSLLSITSHHQSRISHNSITIHNSKVLARHLPSPPELRLVSFDHGTRVTVRDLFGSMPVRVKQRASVTERPALDKEWSKLVREVLAMLLAWPSGVHVSLKNTAAQRELRFRPSDKTDLVFKTSRLLMQASLADSSDADCWVPISASCGSVSVKGCICTNPVATRRSQFISLGIHPIMNEFGTDVLYEEINKVFSNSSFGVVDGDENKRPEDSPKLEGFSSKELRSRKAIERWPMFYLKVTIPDFDDVDGPDRLESQGQILSAILDLLKATCYGFLKKHHFRPRKVRLSPDESVFSTSRTLSRSRKSSKKQATSSSSSSRAGSAAPISRSDAFGPRADSPFHGWHRVKIGTGTPLGASSKTNDAPKKLRDRTLTRPLIGEGGKLLRKPFDEPSPEPEEIPTSNASNTTTEAVPRSGAEGDTATAATQPRKRSKWLQEVVDSWENPVFENVQSAIPSIDNADQHPATGYSHGCGRSGHANVIFDAASMSLRGRISRQALTEATVISQVDRKFILVKLPLKDAAPGKQSSALVMLDQHAVDERCRLEDLMADYFARNESTKQVLPATEPLERPLVFEVPLEEHSLLDQHRDRFAAWGIVYQTPAPRPSSQPRKVVVTALPPSIMERCRLEPRLLIDLLRTEVWRSVDEGVPLSRPPASGRDKSWVSLFHGCPRGILEMLHSRACRSAIMFNDVLSVEECEQLISRLSRCVFPFQCAHGRPSMAPLVDLGAGAKFGGWQEAEKQDKVRWKIWIEES</sequence>
<dbReference type="GO" id="GO:0032300">
    <property type="term" value="C:mismatch repair complex"/>
    <property type="evidence" value="ECO:0007669"/>
    <property type="project" value="InterPro"/>
</dbReference>
<dbReference type="GO" id="GO:0016887">
    <property type="term" value="F:ATP hydrolysis activity"/>
    <property type="evidence" value="ECO:0007669"/>
    <property type="project" value="InterPro"/>
</dbReference>
<dbReference type="InterPro" id="IPR037198">
    <property type="entry name" value="MutL_C_sf"/>
</dbReference>
<dbReference type="PANTHER" id="PTHR10073:SF47">
    <property type="entry name" value="DNA MISMATCH REPAIR PROTEIN MLH3"/>
    <property type="match status" value="1"/>
</dbReference>